<accession>A0A8C5MB07</accession>
<dbReference type="PROSITE" id="PS51733">
    <property type="entry name" value="BPL_LPL_CATALYTIC"/>
    <property type="match status" value="1"/>
</dbReference>
<dbReference type="Ensembl" id="ENSLLET00000009718.1">
    <property type="protein sequence ID" value="ENSLLEP00000009359.1"/>
    <property type="gene ID" value="ENSLLEG00000005886.1"/>
</dbReference>
<comment type="similarity">
    <text evidence="1">Belongs to the biotin--protein ligase family.</text>
</comment>
<dbReference type="InterPro" id="IPR045864">
    <property type="entry name" value="aa-tRNA-synth_II/BPL/LPL"/>
</dbReference>
<evidence type="ECO:0000256" key="1">
    <source>
        <dbReference type="ARBA" id="ARBA00009934"/>
    </source>
</evidence>
<dbReference type="PANTHER" id="PTHR12835">
    <property type="entry name" value="BIOTIN PROTEIN LIGASE"/>
    <property type="match status" value="1"/>
</dbReference>
<keyword evidence="2" id="KW-0436">Ligase</keyword>
<feature type="chain" id="PRO_5034902620" evidence="4">
    <location>
        <begin position="20"/>
        <end position="883"/>
    </location>
</feature>
<reference evidence="6" key="1">
    <citation type="submission" date="2025-08" db="UniProtKB">
        <authorList>
            <consortium name="Ensembl"/>
        </authorList>
    </citation>
    <scope>IDENTIFICATION</scope>
</reference>
<dbReference type="AlphaFoldDB" id="A0A8C5MB07"/>
<proteinExistence type="inferred from homology"/>
<dbReference type="GO" id="GO:0004077">
    <property type="term" value="F:biotin--[biotin carboxyl-carrier protein] ligase activity"/>
    <property type="evidence" value="ECO:0007669"/>
    <property type="project" value="InterPro"/>
</dbReference>
<dbReference type="SUPFAM" id="SSF55681">
    <property type="entry name" value="Class II aaRS and biotin synthetases"/>
    <property type="match status" value="1"/>
</dbReference>
<keyword evidence="4" id="KW-0732">Signal</keyword>
<dbReference type="CDD" id="cd16442">
    <property type="entry name" value="BPL"/>
    <property type="match status" value="1"/>
</dbReference>
<gene>
    <name evidence="6" type="primary">HLCS</name>
</gene>
<dbReference type="Gene3D" id="3.30.930.10">
    <property type="entry name" value="Bira Bifunctional Protein, Domain 2"/>
    <property type="match status" value="1"/>
</dbReference>
<feature type="signal peptide" evidence="4">
    <location>
        <begin position="1"/>
        <end position="19"/>
    </location>
</feature>
<dbReference type="InterPro" id="IPR004143">
    <property type="entry name" value="BPL_LPL_catalytic"/>
</dbReference>
<evidence type="ECO:0000313" key="7">
    <source>
        <dbReference type="Proteomes" id="UP000694569"/>
    </source>
</evidence>
<dbReference type="InterPro" id="IPR004408">
    <property type="entry name" value="Biotin_CoA_COase_ligase"/>
</dbReference>
<protein>
    <submittedName>
        <fullName evidence="6">Holocarboxylase synthetase</fullName>
    </submittedName>
</protein>
<dbReference type="GO" id="GO:0005737">
    <property type="term" value="C:cytoplasm"/>
    <property type="evidence" value="ECO:0007669"/>
    <property type="project" value="TreeGrafter"/>
</dbReference>
<reference evidence="6" key="2">
    <citation type="submission" date="2025-09" db="UniProtKB">
        <authorList>
            <consortium name="Ensembl"/>
        </authorList>
    </citation>
    <scope>IDENTIFICATION</scope>
</reference>
<feature type="compositionally biased region" description="Basic and acidic residues" evidence="3">
    <location>
        <begin position="248"/>
        <end position="259"/>
    </location>
</feature>
<dbReference type="GeneTree" id="ENSGT00390000002960"/>
<dbReference type="Proteomes" id="UP000694569">
    <property type="component" value="Unplaced"/>
</dbReference>
<evidence type="ECO:0000256" key="3">
    <source>
        <dbReference type="SAM" id="MobiDB-lite"/>
    </source>
</evidence>
<evidence type="ECO:0000256" key="4">
    <source>
        <dbReference type="SAM" id="SignalP"/>
    </source>
</evidence>
<keyword evidence="7" id="KW-1185">Reference proteome</keyword>
<evidence type="ECO:0000256" key="2">
    <source>
        <dbReference type="ARBA" id="ARBA00022598"/>
    </source>
</evidence>
<name>A0A8C5MB07_9ANUR</name>
<dbReference type="PANTHER" id="PTHR12835:SF5">
    <property type="entry name" value="BIOTIN--PROTEIN LIGASE"/>
    <property type="match status" value="1"/>
</dbReference>
<dbReference type="OrthoDB" id="10250105at2759"/>
<evidence type="ECO:0000259" key="5">
    <source>
        <dbReference type="PROSITE" id="PS51733"/>
    </source>
</evidence>
<organism evidence="6 7">
    <name type="scientific">Leptobrachium leishanense</name>
    <name type="common">Leishan spiny toad</name>
    <dbReference type="NCBI Taxonomy" id="445787"/>
    <lineage>
        <taxon>Eukaryota</taxon>
        <taxon>Metazoa</taxon>
        <taxon>Chordata</taxon>
        <taxon>Craniata</taxon>
        <taxon>Vertebrata</taxon>
        <taxon>Euteleostomi</taxon>
        <taxon>Amphibia</taxon>
        <taxon>Batrachia</taxon>
        <taxon>Anura</taxon>
        <taxon>Pelobatoidea</taxon>
        <taxon>Megophryidae</taxon>
        <taxon>Leptobrachium</taxon>
    </lineage>
</organism>
<feature type="compositionally biased region" description="Polar residues" evidence="3">
    <location>
        <begin position="229"/>
        <end position="244"/>
    </location>
</feature>
<sequence length="883" mass="97552">MLFTLCYVYLWLRCRSGYAVLIRSCVRRLHRTSSFTFCTQGPQRQAIKSCSGPPAPGEDKFCLKVGNKLFWVEGSQLFEDLSKWRFLLGSGADTDVGLGSIAFITESASLPGETLSSAADPCKKIQKLSDYCLPLALSHGDSSKLLAEASIDNFTELGIAFMEDRLQMDNGSLLHKITSVYLNDLSAKDEERVTNQVAVNSLKSKASVASLLALSQEKAKLKMGGAESTEMQSSETSNEGSSLNGDPEPPRNEEATGEHRHLHLSSCHECLELETRTIESVRFASAENIPDLPDEFSSLEDNPDQDWMKENPKLNVSGKPPNVLIYGGSSLGDTFPCVKDILLQCFDTSRYVVYSITHDQICLSPWMDNCLLLIIAGGDAIPQDIRGLFLKYLSKGGKIFGLSSAFTLGNVTLKHKSELQGSIQSLVFNRPNGDYLTFDTMVSGKVFEEQLSEGHEQVETWAYLNNDSKDLMMMRQTYGTEGGEAILCQVELSLAPEHLASHDKGVFDRLKLSNPRRHEVLSQILMSLGLECQLSSPPPLSPVYLLTSEPSLYPAVLQWIESRKDKDDLIKSSKLSLKVCSTQLLDMAISPSLAPLIIGNEEVLFEDFDLEMYRENLQTEKLGKAVLFAEVTTSTFNLLDGLMFHQPKEMGLIAIAGRQTQGKGRGGNVWLSPKGCALTTLLVSIPLSSPLGQRIAFVQHLMALAVVEAVKSIAGYEDIELRVKWPNDIYYRDLMKLGGVLVNSTLMGSTFHVLIGCGFNVTNSNPTICINDLIAEHNRRNKTHIKPLRVDYLIARAVTTLENLINAFQRDGPNGVLPLYYKHWVHSGCQVRLGNEDGPLAWIVGLDDSGFLQVLQEGKEVVSVHPDGNSFDMLRNLIVPKHS</sequence>
<dbReference type="NCBIfam" id="TIGR00121">
    <property type="entry name" value="birA_ligase"/>
    <property type="match status" value="1"/>
</dbReference>
<feature type="region of interest" description="Disordered" evidence="3">
    <location>
        <begin position="222"/>
        <end position="260"/>
    </location>
</feature>
<feature type="domain" description="BPL/LPL catalytic" evidence="5">
    <location>
        <begin position="611"/>
        <end position="809"/>
    </location>
</feature>
<dbReference type="Pfam" id="PF03099">
    <property type="entry name" value="BPL_LplA_LipB"/>
    <property type="match status" value="1"/>
</dbReference>
<evidence type="ECO:0000313" key="6">
    <source>
        <dbReference type="Ensembl" id="ENSLLEP00000009359.1"/>
    </source>
</evidence>